<sequence>MRKKGSAKSNGTAHWLQFLLNLSTRVDIVRTNETSSACTRGALEDMHNVITGPDDMAVLYLQDQHRSEDIWSGQVTEPGDDLVKVRQPHLVYDLDERVHPFVIAFGFYEISRIHGINLDHGLISVLLEQWRCETHTFHLRVEEMTPTLQDVAMLTGLPIDGAPVTGLGKVFDPNELCLRLLGRVPPRTAFRGDNLKLTWMESEFQTPPDEATEDQLIMYARAYIMYLFGGVIFTSSAGVDEMGRAMANNTLDFCCRGRQEVGEVEHLDATLIEDETAFREWGQVFRDAGLSTSVPNTSMSWDDGSAPGPSLSWGGGDPSMTAPSHSTRWGDW</sequence>
<feature type="domain" description="Aminotransferase-like plant mobile" evidence="2">
    <location>
        <begin position="106"/>
        <end position="237"/>
    </location>
</feature>
<dbReference type="Proteomes" id="UP000585474">
    <property type="component" value="Unassembled WGS sequence"/>
</dbReference>
<dbReference type="GO" id="GO:0010073">
    <property type="term" value="P:meristem maintenance"/>
    <property type="evidence" value="ECO:0007669"/>
    <property type="project" value="InterPro"/>
</dbReference>
<comment type="caution">
    <text evidence="3">The sequence shown here is derived from an EMBL/GenBank/DDBJ whole genome shotgun (WGS) entry which is preliminary data.</text>
</comment>
<protein>
    <recommendedName>
        <fullName evidence="2">Aminotransferase-like plant mobile domain-containing protein</fullName>
    </recommendedName>
</protein>
<dbReference type="Pfam" id="PF10536">
    <property type="entry name" value="PMD"/>
    <property type="match status" value="1"/>
</dbReference>
<keyword evidence="4" id="KW-1185">Reference proteome</keyword>
<feature type="compositionally biased region" description="Polar residues" evidence="1">
    <location>
        <begin position="321"/>
        <end position="332"/>
    </location>
</feature>
<feature type="region of interest" description="Disordered" evidence="1">
    <location>
        <begin position="296"/>
        <end position="332"/>
    </location>
</feature>
<accession>A0A7J0FX48</accession>
<evidence type="ECO:0000313" key="3">
    <source>
        <dbReference type="EMBL" id="GFZ03269.1"/>
    </source>
</evidence>
<proteinExistence type="predicted"/>
<evidence type="ECO:0000259" key="2">
    <source>
        <dbReference type="Pfam" id="PF10536"/>
    </source>
</evidence>
<name>A0A7J0FX48_9ERIC</name>
<dbReference type="PANTHER" id="PTHR46033">
    <property type="entry name" value="PROTEIN MAIN-LIKE 2"/>
    <property type="match status" value="1"/>
</dbReference>
<dbReference type="InterPro" id="IPR019557">
    <property type="entry name" value="AminoTfrase-like_pln_mobile"/>
</dbReference>
<evidence type="ECO:0000313" key="4">
    <source>
        <dbReference type="Proteomes" id="UP000585474"/>
    </source>
</evidence>
<gene>
    <name evidence="3" type="ORF">Acr_15g0018770</name>
</gene>
<evidence type="ECO:0000256" key="1">
    <source>
        <dbReference type="SAM" id="MobiDB-lite"/>
    </source>
</evidence>
<dbReference type="AlphaFoldDB" id="A0A7J0FX48"/>
<dbReference type="EMBL" id="BJWL01000015">
    <property type="protein sequence ID" value="GFZ03269.1"/>
    <property type="molecule type" value="Genomic_DNA"/>
</dbReference>
<reference evidence="3 4" key="1">
    <citation type="submission" date="2019-07" db="EMBL/GenBank/DDBJ databases">
        <title>De Novo Assembly of kiwifruit Actinidia rufa.</title>
        <authorList>
            <person name="Sugita-Konishi S."/>
            <person name="Sato K."/>
            <person name="Mori E."/>
            <person name="Abe Y."/>
            <person name="Kisaki G."/>
            <person name="Hamano K."/>
            <person name="Suezawa K."/>
            <person name="Otani M."/>
            <person name="Fukuda T."/>
            <person name="Manabe T."/>
            <person name="Gomi K."/>
            <person name="Tabuchi M."/>
            <person name="Akimitsu K."/>
            <person name="Kataoka I."/>
        </authorList>
    </citation>
    <scope>NUCLEOTIDE SEQUENCE [LARGE SCALE GENOMIC DNA]</scope>
    <source>
        <strain evidence="4">cv. Fuchu</strain>
    </source>
</reference>
<organism evidence="3 4">
    <name type="scientific">Actinidia rufa</name>
    <dbReference type="NCBI Taxonomy" id="165716"/>
    <lineage>
        <taxon>Eukaryota</taxon>
        <taxon>Viridiplantae</taxon>
        <taxon>Streptophyta</taxon>
        <taxon>Embryophyta</taxon>
        <taxon>Tracheophyta</taxon>
        <taxon>Spermatophyta</taxon>
        <taxon>Magnoliopsida</taxon>
        <taxon>eudicotyledons</taxon>
        <taxon>Gunneridae</taxon>
        <taxon>Pentapetalae</taxon>
        <taxon>asterids</taxon>
        <taxon>Ericales</taxon>
        <taxon>Actinidiaceae</taxon>
        <taxon>Actinidia</taxon>
    </lineage>
</organism>
<dbReference type="PANTHER" id="PTHR46033:SF8">
    <property type="entry name" value="PROTEIN MAINTENANCE OF MERISTEMS-LIKE"/>
    <property type="match status" value="1"/>
</dbReference>
<dbReference type="InterPro" id="IPR044824">
    <property type="entry name" value="MAIN-like"/>
</dbReference>
<dbReference type="OrthoDB" id="1937804at2759"/>